<accession>A0A9P6ZP35</accession>
<feature type="signal peptide" evidence="1">
    <location>
        <begin position="1"/>
        <end position="40"/>
    </location>
</feature>
<organism evidence="2 3">
    <name type="scientific">Suillus placidus</name>
    <dbReference type="NCBI Taxonomy" id="48579"/>
    <lineage>
        <taxon>Eukaryota</taxon>
        <taxon>Fungi</taxon>
        <taxon>Dikarya</taxon>
        <taxon>Basidiomycota</taxon>
        <taxon>Agaricomycotina</taxon>
        <taxon>Agaricomycetes</taxon>
        <taxon>Agaricomycetidae</taxon>
        <taxon>Boletales</taxon>
        <taxon>Suillineae</taxon>
        <taxon>Suillaceae</taxon>
        <taxon>Suillus</taxon>
    </lineage>
</organism>
<protein>
    <submittedName>
        <fullName evidence="2">Uncharacterized protein</fullName>
    </submittedName>
</protein>
<dbReference type="EMBL" id="JABBWD010000055">
    <property type="protein sequence ID" value="KAG1772009.1"/>
    <property type="molecule type" value="Genomic_DNA"/>
</dbReference>
<evidence type="ECO:0000313" key="3">
    <source>
        <dbReference type="Proteomes" id="UP000714275"/>
    </source>
</evidence>
<proteinExistence type="predicted"/>
<dbReference type="AlphaFoldDB" id="A0A9P6ZP35"/>
<keyword evidence="1" id="KW-0732">Signal</keyword>
<keyword evidence="3" id="KW-1185">Reference proteome</keyword>
<dbReference type="Proteomes" id="UP000714275">
    <property type="component" value="Unassembled WGS sequence"/>
</dbReference>
<sequence length="77" mass="8496">MAYIKNSIHSTSITSSRTMRFSIVLAAVAALILSADTVNADCPFLCIRHSDCDSCDYGPTCYFFECMTKVPGLNYGW</sequence>
<reference evidence="2" key="1">
    <citation type="journal article" date="2020" name="New Phytol.">
        <title>Comparative genomics reveals dynamic genome evolution in host specialist ectomycorrhizal fungi.</title>
        <authorList>
            <person name="Lofgren L.A."/>
            <person name="Nguyen N.H."/>
            <person name="Vilgalys R."/>
            <person name="Ruytinx J."/>
            <person name="Liao H.L."/>
            <person name="Branco S."/>
            <person name="Kuo A."/>
            <person name="LaButti K."/>
            <person name="Lipzen A."/>
            <person name="Andreopoulos W."/>
            <person name="Pangilinan J."/>
            <person name="Riley R."/>
            <person name="Hundley H."/>
            <person name="Na H."/>
            <person name="Barry K."/>
            <person name="Grigoriev I.V."/>
            <person name="Stajich J.E."/>
            <person name="Kennedy P.G."/>
        </authorList>
    </citation>
    <scope>NUCLEOTIDE SEQUENCE</scope>
    <source>
        <strain evidence="2">DOB743</strain>
    </source>
</reference>
<name>A0A9P6ZP35_9AGAM</name>
<comment type="caution">
    <text evidence="2">The sequence shown here is derived from an EMBL/GenBank/DDBJ whole genome shotgun (WGS) entry which is preliminary data.</text>
</comment>
<feature type="chain" id="PRO_5040253975" evidence="1">
    <location>
        <begin position="41"/>
        <end position="77"/>
    </location>
</feature>
<evidence type="ECO:0000313" key="2">
    <source>
        <dbReference type="EMBL" id="KAG1772009.1"/>
    </source>
</evidence>
<evidence type="ECO:0000256" key="1">
    <source>
        <dbReference type="SAM" id="SignalP"/>
    </source>
</evidence>
<gene>
    <name evidence="2" type="ORF">EV702DRAFT_1135099</name>
</gene>